<comment type="similarity">
    <text evidence="7">Belongs to the PRPF40 family.</text>
</comment>
<accession>A0AAU9NVH6</accession>
<keyword evidence="5" id="KW-0539">Nucleus</keyword>
<evidence type="ECO:0000256" key="4">
    <source>
        <dbReference type="ARBA" id="ARBA00023187"/>
    </source>
</evidence>
<dbReference type="SUPFAM" id="SSF81698">
    <property type="entry name" value="FF domain"/>
    <property type="match status" value="2"/>
</dbReference>
<sequence>MIVRVICFQLDPSNHRHHPSSLSPPDDDFLNLHLPSKLFRIYLILATDVRVSRILPSAPAHHSLSSPPPFTITATPNNTHLNPNNTEDVATSLYNNTEDVSVKDAENGTPIGNLEEPEKSSEGKNAFKALLENANVASDWTWDQAMRVIINDRRYSALRSLSERKQAFNEETKEITYTTKWSKAIAIFEDDDRFKAVERLKEREELFEDHIMELEKKEKSKDLEEYKKNKKEYIEFLKSCDFLTEYIHDLEKDEEEQRKLRMEEIRKTERKNGDGFRKLMEWHIASGMLTSKSH</sequence>
<protein>
    <recommendedName>
        <fullName evidence="10">FF domain-containing protein</fullName>
    </recommendedName>
</protein>
<evidence type="ECO:0000256" key="6">
    <source>
        <dbReference type="ARBA" id="ARBA00056384"/>
    </source>
</evidence>
<name>A0AAU9NVH6_9ASTR</name>
<dbReference type="AlphaFoldDB" id="A0AAU9NVH6"/>
<dbReference type="SMART" id="SM00441">
    <property type="entry name" value="FF"/>
    <property type="match status" value="2"/>
</dbReference>
<comment type="subunit">
    <text evidence="8">Interacts (via the WW domains) with the phosphorylated C-terminal domain of NRPB1 (via CTD domain).</text>
</comment>
<dbReference type="PROSITE" id="PS51676">
    <property type="entry name" value="FF"/>
    <property type="match status" value="1"/>
</dbReference>
<feature type="compositionally biased region" description="Low complexity" evidence="9">
    <location>
        <begin position="73"/>
        <end position="86"/>
    </location>
</feature>
<feature type="region of interest" description="Disordered" evidence="9">
    <location>
        <begin position="99"/>
        <end position="121"/>
    </location>
</feature>
<reference evidence="11 12" key="1">
    <citation type="submission" date="2022-01" db="EMBL/GenBank/DDBJ databases">
        <authorList>
            <person name="Xiong W."/>
            <person name="Schranz E."/>
        </authorList>
    </citation>
    <scope>NUCLEOTIDE SEQUENCE [LARGE SCALE GENOMIC DNA]</scope>
</reference>
<dbReference type="InterPro" id="IPR039726">
    <property type="entry name" value="Prp40-like"/>
</dbReference>
<evidence type="ECO:0000256" key="8">
    <source>
        <dbReference type="ARBA" id="ARBA00064817"/>
    </source>
</evidence>
<keyword evidence="12" id="KW-1185">Reference proteome</keyword>
<dbReference type="GO" id="GO:0003723">
    <property type="term" value="F:RNA binding"/>
    <property type="evidence" value="ECO:0007669"/>
    <property type="project" value="TreeGrafter"/>
</dbReference>
<dbReference type="GO" id="GO:0005685">
    <property type="term" value="C:U1 snRNP"/>
    <property type="evidence" value="ECO:0007669"/>
    <property type="project" value="TreeGrafter"/>
</dbReference>
<dbReference type="EMBL" id="CAKMRJ010005412">
    <property type="protein sequence ID" value="CAH1442012.1"/>
    <property type="molecule type" value="Genomic_DNA"/>
</dbReference>
<keyword evidence="3" id="KW-0677">Repeat</keyword>
<evidence type="ECO:0000313" key="12">
    <source>
        <dbReference type="Proteomes" id="UP001157418"/>
    </source>
</evidence>
<dbReference type="Pfam" id="PF01846">
    <property type="entry name" value="FF"/>
    <property type="match status" value="2"/>
</dbReference>
<dbReference type="GO" id="GO:0045292">
    <property type="term" value="P:mRNA cis splicing, via spliceosome"/>
    <property type="evidence" value="ECO:0007669"/>
    <property type="project" value="InterPro"/>
</dbReference>
<comment type="function">
    <text evidence="6">Binds the phosphorylated C-terminal domain (CTD) of the largest subunit of RNA polymerase II and functions as a scaffold for RNA processing machineries. May be involved in pre-mRNA splicing.</text>
</comment>
<dbReference type="InterPro" id="IPR002713">
    <property type="entry name" value="FF_domain"/>
</dbReference>
<keyword evidence="2" id="KW-0507">mRNA processing</keyword>
<organism evidence="11 12">
    <name type="scientific">Lactuca virosa</name>
    <dbReference type="NCBI Taxonomy" id="75947"/>
    <lineage>
        <taxon>Eukaryota</taxon>
        <taxon>Viridiplantae</taxon>
        <taxon>Streptophyta</taxon>
        <taxon>Embryophyta</taxon>
        <taxon>Tracheophyta</taxon>
        <taxon>Spermatophyta</taxon>
        <taxon>Magnoliopsida</taxon>
        <taxon>eudicotyledons</taxon>
        <taxon>Gunneridae</taxon>
        <taxon>Pentapetalae</taxon>
        <taxon>asterids</taxon>
        <taxon>campanulids</taxon>
        <taxon>Asterales</taxon>
        <taxon>Asteraceae</taxon>
        <taxon>Cichorioideae</taxon>
        <taxon>Cichorieae</taxon>
        <taxon>Lactucinae</taxon>
        <taxon>Lactuca</taxon>
    </lineage>
</organism>
<dbReference type="GO" id="GO:0071004">
    <property type="term" value="C:U2-type prespliceosome"/>
    <property type="evidence" value="ECO:0007669"/>
    <property type="project" value="TreeGrafter"/>
</dbReference>
<gene>
    <name evidence="11" type="ORF">LVIROSA_LOCUS28031</name>
</gene>
<dbReference type="FunFam" id="1.10.10.440:FF:000013">
    <property type="entry name" value="pre-mRNA-processing protein 40A isoform X1"/>
    <property type="match status" value="1"/>
</dbReference>
<evidence type="ECO:0000313" key="11">
    <source>
        <dbReference type="EMBL" id="CAH1442012.1"/>
    </source>
</evidence>
<comment type="subcellular location">
    <subcellularLocation>
        <location evidence="1">Nucleus</location>
    </subcellularLocation>
</comment>
<dbReference type="Gene3D" id="1.10.10.440">
    <property type="entry name" value="FF domain"/>
    <property type="match status" value="2"/>
</dbReference>
<evidence type="ECO:0000256" key="9">
    <source>
        <dbReference type="SAM" id="MobiDB-lite"/>
    </source>
</evidence>
<evidence type="ECO:0000256" key="2">
    <source>
        <dbReference type="ARBA" id="ARBA00022664"/>
    </source>
</evidence>
<keyword evidence="4" id="KW-0508">mRNA splicing</keyword>
<comment type="caution">
    <text evidence="11">The sequence shown here is derived from an EMBL/GenBank/DDBJ whole genome shotgun (WGS) entry which is preliminary data.</text>
</comment>
<dbReference type="InterPro" id="IPR036517">
    <property type="entry name" value="FF_domain_sf"/>
</dbReference>
<evidence type="ECO:0000256" key="7">
    <source>
        <dbReference type="ARBA" id="ARBA00061317"/>
    </source>
</evidence>
<dbReference type="Proteomes" id="UP001157418">
    <property type="component" value="Unassembled WGS sequence"/>
</dbReference>
<evidence type="ECO:0000256" key="3">
    <source>
        <dbReference type="ARBA" id="ARBA00022737"/>
    </source>
</evidence>
<dbReference type="PANTHER" id="PTHR11864">
    <property type="entry name" value="PRE-MRNA-PROCESSING PROTEIN PRP40"/>
    <property type="match status" value="1"/>
</dbReference>
<dbReference type="GO" id="GO:0070063">
    <property type="term" value="F:RNA polymerase binding"/>
    <property type="evidence" value="ECO:0007669"/>
    <property type="project" value="UniProtKB-ARBA"/>
</dbReference>
<feature type="domain" description="FF" evidence="10">
    <location>
        <begin position="119"/>
        <end position="174"/>
    </location>
</feature>
<evidence type="ECO:0000256" key="5">
    <source>
        <dbReference type="ARBA" id="ARBA00023242"/>
    </source>
</evidence>
<dbReference type="PANTHER" id="PTHR11864:SF0">
    <property type="entry name" value="PRP40 PRE-MRNA PROCESSING FACTOR 40 HOMOLOG A (YEAST)"/>
    <property type="match status" value="1"/>
</dbReference>
<proteinExistence type="inferred from homology"/>
<evidence type="ECO:0000256" key="1">
    <source>
        <dbReference type="ARBA" id="ARBA00004123"/>
    </source>
</evidence>
<evidence type="ECO:0000259" key="10">
    <source>
        <dbReference type="PROSITE" id="PS51676"/>
    </source>
</evidence>
<feature type="region of interest" description="Disordered" evidence="9">
    <location>
        <begin position="60"/>
        <end position="87"/>
    </location>
</feature>